<dbReference type="OrthoDB" id="3308423at2"/>
<accession>A0A2T3HJJ1</accession>
<dbReference type="GO" id="GO:0005975">
    <property type="term" value="P:carbohydrate metabolic process"/>
    <property type="evidence" value="ECO:0007669"/>
    <property type="project" value="InterPro"/>
</dbReference>
<keyword evidence="6" id="KW-0732">Signal</keyword>
<evidence type="ECO:0000256" key="1">
    <source>
        <dbReference type="ARBA" id="ARBA00009865"/>
    </source>
</evidence>
<dbReference type="EMBL" id="PYLS01000005">
    <property type="protein sequence ID" value="PST82607.1"/>
    <property type="molecule type" value="Genomic_DNA"/>
</dbReference>
<dbReference type="Pfam" id="PF04616">
    <property type="entry name" value="Glyco_hydro_43"/>
    <property type="match status" value="1"/>
</dbReference>
<feature type="site" description="Important for catalytic activity, responsible for pKa modulation of the active site Glu and correct orientation of both the proton donor and substrate" evidence="5">
    <location>
        <position position="149"/>
    </location>
</feature>
<evidence type="ECO:0000256" key="4">
    <source>
        <dbReference type="PIRSR" id="PIRSR606710-1"/>
    </source>
</evidence>
<sequence>MKHFQKCCAGIILSLAFCLPASAQLPANLANPVLPRVADAGVIRYNGEYYIGGVFTNGGFYRSPDLVNWQGPVHVLSMKNQWTRGASAGDSQIHASDITYLNGTFHHYWSVNYWGQDHRAVHIGHATSAAILGPYREPVSDQWFENRIDPQLFADDDGKLYFYTVKFTDGNTIWGRPMKDPWTFSGEPVYQFASLRGTWETRDNRVAEGPWVMKYRNRYYMMYNANHTGPEWGNYALGVAEAASPLGFGHGNKYAHPVVQSNQADLEDRYADLLRSTGKNFSFSNSAAAGWEQAGFDDSNWSRGESGFGSSKLEGSTTRNVRSAWASGPLFLRKIFRAGKNRGNLSMRIHHDGPAKVWLNGQVVYEHQGRNYTHLLLNEKILIKDDGNVLAIAARPGARSAFIDVSLFDLGADVPDDILFTPGQPNIVRGPNGLEWWLVYMANKNMEPRGQYINRVHFFGNKLVVDGPTASRSAGFHPAPAAAAFSELFEREQPGKWRYVSGDFDVEKGEARHSGKAPLQAFPAAKPSVHYLFEANVRPAGKKPAGIFGWYQDQNNFLQIGLDPTKKSWTWLRKQGNVVKTGQYPLAPDFNFNVYHKLGVQKNADAIVIEIDGRPAPGGRLTGIAGSGLPGVYSMEPATAFDGIVYTIGWDEFGSDIRGWEPQGQTTAWKRTSHGLVAGGAAGNRAVFKGDAAKAYEFSVQISAAQLRGAAGIYAAYAGPADWLKAEVDFKGGTLTIGQTTSGRMQETIRVPLERELPLYIDMRNTDMMEEHFTPDHRVLTDRISFRHEREGKPANMELWCRDGGRWSKVATVLKPHPDRPGIWQLHFAAVEADGFRLVTLEEPGRAFAAEKILVRQISKQSFNLRAVRAGADLLVFADNELVHQAKVSLKESRVGLTSTAAGVSFNGLTFFER</sequence>
<dbReference type="InterPro" id="IPR023296">
    <property type="entry name" value="Glyco_hydro_beta-prop_sf"/>
</dbReference>
<dbReference type="Gene3D" id="2.115.10.20">
    <property type="entry name" value="Glycosyl hydrolase domain, family 43"/>
    <property type="match status" value="1"/>
</dbReference>
<proteinExistence type="inferred from homology"/>
<feature type="signal peptide" evidence="6">
    <location>
        <begin position="1"/>
        <end position="23"/>
    </location>
</feature>
<keyword evidence="8" id="KW-1185">Reference proteome</keyword>
<dbReference type="Proteomes" id="UP000240912">
    <property type="component" value="Unassembled WGS sequence"/>
</dbReference>
<evidence type="ECO:0000256" key="3">
    <source>
        <dbReference type="ARBA" id="ARBA00023295"/>
    </source>
</evidence>
<dbReference type="PANTHER" id="PTHR42812">
    <property type="entry name" value="BETA-XYLOSIDASE"/>
    <property type="match status" value="1"/>
</dbReference>
<evidence type="ECO:0000256" key="6">
    <source>
        <dbReference type="SAM" id="SignalP"/>
    </source>
</evidence>
<evidence type="ECO:0000313" key="7">
    <source>
        <dbReference type="EMBL" id="PST82607.1"/>
    </source>
</evidence>
<dbReference type="InterPro" id="IPR051795">
    <property type="entry name" value="Glycosyl_Hydrlase_43"/>
</dbReference>
<organism evidence="7 8">
    <name type="scientific">Pedobacter yulinensis</name>
    <dbReference type="NCBI Taxonomy" id="2126353"/>
    <lineage>
        <taxon>Bacteria</taxon>
        <taxon>Pseudomonadati</taxon>
        <taxon>Bacteroidota</taxon>
        <taxon>Sphingobacteriia</taxon>
        <taxon>Sphingobacteriales</taxon>
        <taxon>Sphingobacteriaceae</taxon>
        <taxon>Pedobacter</taxon>
    </lineage>
</organism>
<dbReference type="InterPro" id="IPR006710">
    <property type="entry name" value="Glyco_hydro_43"/>
</dbReference>
<keyword evidence="3" id="KW-0326">Glycosidase</keyword>
<reference evidence="7 8" key="1">
    <citation type="submission" date="2018-03" db="EMBL/GenBank/DDBJ databases">
        <authorList>
            <person name="Keele B.F."/>
        </authorList>
    </citation>
    <scope>NUCLEOTIDE SEQUENCE [LARGE SCALE GENOMIC DNA]</scope>
    <source>
        <strain evidence="7 8">YL28-9</strain>
    </source>
</reference>
<feature type="chain" id="PRO_5015774075" evidence="6">
    <location>
        <begin position="24"/>
        <end position="914"/>
    </location>
</feature>
<dbReference type="GO" id="GO:0004553">
    <property type="term" value="F:hydrolase activity, hydrolyzing O-glycosyl compounds"/>
    <property type="evidence" value="ECO:0007669"/>
    <property type="project" value="InterPro"/>
</dbReference>
<dbReference type="Gene3D" id="2.60.120.560">
    <property type="entry name" value="Exo-inulinase, domain 1"/>
    <property type="match status" value="2"/>
</dbReference>
<keyword evidence="2 7" id="KW-0378">Hydrolase</keyword>
<comment type="similarity">
    <text evidence="1">Belongs to the glycosyl hydrolase 43 family.</text>
</comment>
<evidence type="ECO:0000313" key="8">
    <source>
        <dbReference type="Proteomes" id="UP000240912"/>
    </source>
</evidence>
<feature type="active site" description="Proton acceptor" evidence="4">
    <location>
        <position position="39"/>
    </location>
</feature>
<dbReference type="PANTHER" id="PTHR42812:SF14">
    <property type="entry name" value="SECRETED PROTEIN"/>
    <property type="match status" value="1"/>
</dbReference>
<feature type="active site" description="Proton donor" evidence="4">
    <location>
        <position position="208"/>
    </location>
</feature>
<dbReference type="Gene3D" id="2.60.120.260">
    <property type="entry name" value="Galactose-binding domain-like"/>
    <property type="match status" value="1"/>
</dbReference>
<comment type="caution">
    <text evidence="7">The sequence shown here is derived from an EMBL/GenBank/DDBJ whole genome shotgun (WGS) entry which is preliminary data.</text>
</comment>
<evidence type="ECO:0000256" key="5">
    <source>
        <dbReference type="PIRSR" id="PIRSR606710-2"/>
    </source>
</evidence>
<dbReference type="RefSeq" id="WP_107214866.1">
    <property type="nucleotide sequence ID" value="NZ_KZ686269.1"/>
</dbReference>
<dbReference type="SUPFAM" id="SSF75005">
    <property type="entry name" value="Arabinanase/levansucrase/invertase"/>
    <property type="match status" value="1"/>
</dbReference>
<name>A0A2T3HJJ1_9SPHI</name>
<dbReference type="AlphaFoldDB" id="A0A2T3HJJ1"/>
<gene>
    <name evidence="7" type="ORF">C7T94_08040</name>
</gene>
<evidence type="ECO:0000256" key="2">
    <source>
        <dbReference type="ARBA" id="ARBA00022801"/>
    </source>
</evidence>
<protein>
    <submittedName>
        <fullName evidence="7">Glycoside hydrolase</fullName>
    </submittedName>
</protein>